<evidence type="ECO:0000256" key="12">
    <source>
        <dbReference type="ARBA" id="ARBA00023157"/>
    </source>
</evidence>
<dbReference type="Pfam" id="PF00462">
    <property type="entry name" value="Glutaredoxin"/>
    <property type="match status" value="1"/>
</dbReference>
<name>A0A401SNT8_CHIPU</name>
<evidence type="ECO:0000256" key="5">
    <source>
        <dbReference type="ARBA" id="ARBA00022714"/>
    </source>
</evidence>
<dbReference type="InterPro" id="IPR011899">
    <property type="entry name" value="Glutaredoxin_euk/vir"/>
</dbReference>
<dbReference type="NCBIfam" id="TIGR02180">
    <property type="entry name" value="GRX_euk"/>
    <property type="match status" value="1"/>
</dbReference>
<evidence type="ECO:0000313" key="19">
    <source>
        <dbReference type="EMBL" id="GCC32065.1"/>
    </source>
</evidence>
<dbReference type="InterPro" id="IPR011767">
    <property type="entry name" value="GLR_AS"/>
</dbReference>
<evidence type="ECO:0000256" key="4">
    <source>
        <dbReference type="ARBA" id="ARBA00022448"/>
    </source>
</evidence>
<dbReference type="GO" id="GO:0051537">
    <property type="term" value="F:2 iron, 2 sulfur cluster binding"/>
    <property type="evidence" value="ECO:0007669"/>
    <property type="project" value="UniProtKB-KW"/>
</dbReference>
<evidence type="ECO:0000259" key="18">
    <source>
        <dbReference type="Pfam" id="PF00462"/>
    </source>
</evidence>
<sequence length="113" mass="12826">MYILENQVVQNCVVIFSKTYCPYCMKAKSIFEEIGANFKAIELDQRKDGDHIQNILEELTGVRTVPRVFVNGKCIGGATDTHKLHSSGKLLPLVLRCTPPCQWDESFYPNHSH</sequence>
<dbReference type="OMA" id="DSTHAQF"/>
<dbReference type="GO" id="GO:0015035">
    <property type="term" value="F:protein-disulfide reductase activity"/>
    <property type="evidence" value="ECO:0007669"/>
    <property type="project" value="TreeGrafter"/>
</dbReference>
<keyword evidence="4" id="KW-0813">Transport</keyword>
<dbReference type="InterPro" id="IPR014025">
    <property type="entry name" value="Glutaredoxin_subgr"/>
</dbReference>
<keyword evidence="9" id="KW-0408">Iron</keyword>
<reference evidence="19 20" key="1">
    <citation type="journal article" date="2018" name="Nat. Ecol. Evol.">
        <title>Shark genomes provide insights into elasmobranch evolution and the origin of vertebrates.</title>
        <authorList>
            <person name="Hara Y"/>
            <person name="Yamaguchi K"/>
            <person name="Onimaru K"/>
            <person name="Kadota M"/>
            <person name="Koyanagi M"/>
            <person name="Keeley SD"/>
            <person name="Tatsumi K"/>
            <person name="Tanaka K"/>
            <person name="Motone F"/>
            <person name="Kageyama Y"/>
            <person name="Nozu R"/>
            <person name="Adachi N"/>
            <person name="Nishimura O"/>
            <person name="Nakagawa R"/>
            <person name="Tanegashima C"/>
            <person name="Kiyatake I"/>
            <person name="Matsumoto R"/>
            <person name="Murakumo K"/>
            <person name="Nishida K"/>
            <person name="Terakita A"/>
            <person name="Kuratani S"/>
            <person name="Sato K"/>
            <person name="Hyodo S Kuraku.S."/>
        </authorList>
    </citation>
    <scope>NUCLEOTIDE SEQUENCE [LARGE SCALE GENOMIC DNA]</scope>
</reference>
<evidence type="ECO:0000256" key="13">
    <source>
        <dbReference type="ARBA" id="ARBA00023206"/>
    </source>
</evidence>
<organism evidence="19 20">
    <name type="scientific">Chiloscyllium punctatum</name>
    <name type="common">Brownbanded bambooshark</name>
    <name type="synonym">Hemiscyllium punctatum</name>
    <dbReference type="NCBI Taxonomy" id="137246"/>
    <lineage>
        <taxon>Eukaryota</taxon>
        <taxon>Metazoa</taxon>
        <taxon>Chordata</taxon>
        <taxon>Craniata</taxon>
        <taxon>Vertebrata</taxon>
        <taxon>Chondrichthyes</taxon>
        <taxon>Elasmobranchii</taxon>
        <taxon>Galeomorphii</taxon>
        <taxon>Galeoidea</taxon>
        <taxon>Orectolobiformes</taxon>
        <taxon>Hemiscylliidae</taxon>
        <taxon>Chiloscyllium</taxon>
    </lineage>
</organism>
<comment type="caution">
    <text evidence="19">The sequence shown here is derived from an EMBL/GenBank/DDBJ whole genome shotgun (WGS) entry which is preliminary data.</text>
</comment>
<comment type="subunit">
    <text evidence="16">Monomer; active form. Homodimer; inactive form. The homodimer is probably linked by 1 2Fe-2S cluster.</text>
</comment>
<dbReference type="Gene3D" id="3.40.30.10">
    <property type="entry name" value="Glutaredoxin"/>
    <property type="match status" value="1"/>
</dbReference>
<evidence type="ECO:0000256" key="16">
    <source>
        <dbReference type="ARBA" id="ARBA00038558"/>
    </source>
</evidence>
<dbReference type="OrthoDB" id="418495at2759"/>
<evidence type="ECO:0000256" key="2">
    <source>
        <dbReference type="ARBA" id="ARBA00004173"/>
    </source>
</evidence>
<comment type="function">
    <text evidence="15">Glutathione-dependent oxidoreductase that facilitates the maintenance of mitochondrial redox homeostasis upon induction of apoptosis by oxidative stress. Involved in response to hydrogen peroxide and regulation of apoptosis caused by oxidative stress. Acts as a very efficient catalyst of monothiol reactions because of its high affinity for protein glutathione-mixed disulfides. Can receive electrons not only from glutathione (GSH), but also from thioredoxin reductase supporting both monothiol and dithiol reactions. Efficiently catalyzes both glutathionylation and deglutathionylation of mitochondrial complex I, which in turn regulates the superoxide production by the complex. Overexpression decreases the susceptibility to apoptosis and prevents loss of cardiolipin and cytochrome c release.</text>
</comment>
<dbReference type="EMBL" id="BEZZ01000410">
    <property type="protein sequence ID" value="GCC32065.1"/>
    <property type="molecule type" value="Genomic_DNA"/>
</dbReference>
<evidence type="ECO:0000256" key="1">
    <source>
        <dbReference type="ARBA" id="ARBA00002549"/>
    </source>
</evidence>
<comment type="subcellular location">
    <subcellularLocation>
        <location evidence="2">Mitochondrion</location>
    </subcellularLocation>
</comment>
<evidence type="ECO:0000256" key="8">
    <source>
        <dbReference type="ARBA" id="ARBA00022982"/>
    </source>
</evidence>
<keyword evidence="10" id="KW-0411">Iron-sulfur</keyword>
<dbReference type="GO" id="GO:0005739">
    <property type="term" value="C:mitochondrion"/>
    <property type="evidence" value="ECO:0007669"/>
    <property type="project" value="UniProtKB-SubCell"/>
</dbReference>
<dbReference type="CDD" id="cd03419">
    <property type="entry name" value="GRX_GRXh_1_2_like"/>
    <property type="match status" value="1"/>
</dbReference>
<keyword evidence="7" id="KW-0809">Transit peptide</keyword>
<keyword evidence="20" id="KW-1185">Reference proteome</keyword>
<accession>A0A401SNT8</accession>
<keyword evidence="14" id="KW-0676">Redox-active center</keyword>
<feature type="domain" description="Glutaredoxin" evidence="18">
    <location>
        <begin position="13"/>
        <end position="75"/>
    </location>
</feature>
<evidence type="ECO:0000256" key="10">
    <source>
        <dbReference type="ARBA" id="ARBA00023014"/>
    </source>
</evidence>
<evidence type="ECO:0000256" key="7">
    <source>
        <dbReference type="ARBA" id="ARBA00022946"/>
    </source>
</evidence>
<evidence type="ECO:0000256" key="15">
    <source>
        <dbReference type="ARBA" id="ARBA00037470"/>
    </source>
</evidence>
<dbReference type="AlphaFoldDB" id="A0A401SNT8"/>
<keyword evidence="11" id="KW-0496">Mitochondrion</keyword>
<comment type="function">
    <text evidence="1">Has a glutathione-disulfide oxidoreductase activity in the presence of NADPH and glutathione reductase. Reduces low molecular weight disulfides and proteins.</text>
</comment>
<evidence type="ECO:0000256" key="6">
    <source>
        <dbReference type="ARBA" id="ARBA00022723"/>
    </source>
</evidence>
<dbReference type="PROSITE" id="PS51354">
    <property type="entry name" value="GLUTAREDOXIN_2"/>
    <property type="match status" value="1"/>
</dbReference>
<evidence type="ECO:0000256" key="14">
    <source>
        <dbReference type="ARBA" id="ARBA00023284"/>
    </source>
</evidence>
<dbReference type="PRINTS" id="PR00160">
    <property type="entry name" value="GLUTAREDOXIN"/>
</dbReference>
<dbReference type="Proteomes" id="UP000287033">
    <property type="component" value="Unassembled WGS sequence"/>
</dbReference>
<evidence type="ECO:0000256" key="3">
    <source>
        <dbReference type="ARBA" id="ARBA00007787"/>
    </source>
</evidence>
<protein>
    <recommendedName>
        <fullName evidence="17">Glutaredoxin-2, mitochondrial</fullName>
    </recommendedName>
</protein>
<dbReference type="STRING" id="137246.A0A401SNT8"/>
<evidence type="ECO:0000256" key="11">
    <source>
        <dbReference type="ARBA" id="ARBA00023128"/>
    </source>
</evidence>
<keyword evidence="8" id="KW-0249">Electron transport</keyword>
<dbReference type="FunFam" id="3.40.30.10:FF:000026">
    <property type="entry name" value="Glutaredoxin 2"/>
    <property type="match status" value="1"/>
</dbReference>
<dbReference type="SUPFAM" id="SSF52833">
    <property type="entry name" value="Thioredoxin-like"/>
    <property type="match status" value="1"/>
</dbReference>
<dbReference type="InterPro" id="IPR036249">
    <property type="entry name" value="Thioredoxin-like_sf"/>
</dbReference>
<keyword evidence="13" id="KW-0318">Glutathionylation</keyword>
<dbReference type="PANTHER" id="PTHR46679">
    <property type="match status" value="1"/>
</dbReference>
<proteinExistence type="inferred from homology"/>
<evidence type="ECO:0000256" key="17">
    <source>
        <dbReference type="ARBA" id="ARBA00039819"/>
    </source>
</evidence>
<keyword evidence="6" id="KW-0479">Metal-binding</keyword>
<comment type="similarity">
    <text evidence="3">Belongs to the glutaredoxin family.</text>
</comment>
<evidence type="ECO:0000313" key="20">
    <source>
        <dbReference type="Proteomes" id="UP000287033"/>
    </source>
</evidence>
<gene>
    <name evidence="19" type="ORF">chiPu_0010525</name>
</gene>
<dbReference type="GO" id="GO:0046872">
    <property type="term" value="F:metal ion binding"/>
    <property type="evidence" value="ECO:0007669"/>
    <property type="project" value="UniProtKB-KW"/>
</dbReference>
<dbReference type="PANTHER" id="PTHR46679:SF1">
    <property type="entry name" value="GLUTAREDOXIN-2, MITOCHONDRIAL"/>
    <property type="match status" value="1"/>
</dbReference>
<dbReference type="InterPro" id="IPR002109">
    <property type="entry name" value="Glutaredoxin"/>
</dbReference>
<keyword evidence="5" id="KW-0001">2Fe-2S</keyword>
<evidence type="ECO:0000256" key="9">
    <source>
        <dbReference type="ARBA" id="ARBA00023004"/>
    </source>
</evidence>
<dbReference type="PROSITE" id="PS00195">
    <property type="entry name" value="GLUTAREDOXIN_1"/>
    <property type="match status" value="1"/>
</dbReference>
<keyword evidence="12" id="KW-1015">Disulfide bond</keyword>